<sequence>MSVKKAVKKKITIGTALNYLLIILLTFVCLYPFLNVLSISFSGYDAVLSGGVTFYPIDFSMEAYKQILGRSTIWTSMRTTVIITLLGTALSLVLTTFAAYALSINDLPGKKVLTGMILFTMYFGGGMIPTFLVVKNVGLYDTLGALFIPQSISVFNFIVMRTFFRELPESLQDAARIDGASYMQILVRIILPLSLPIIATMGLFYAVGYWNSYFEALIYIQDVNKYTLQLRLRSLLFGSELTTNSADNIAGTMVLTQSLKMAIVVVSTLPILVVYPWLQKYFVKGVMLGSVKG</sequence>
<keyword evidence="4 7" id="KW-0812">Transmembrane</keyword>
<dbReference type="Gene3D" id="1.10.3720.10">
    <property type="entry name" value="MetI-like"/>
    <property type="match status" value="1"/>
</dbReference>
<feature type="transmembrane region" description="Helical" evidence="7">
    <location>
        <begin position="146"/>
        <end position="164"/>
    </location>
</feature>
<feature type="transmembrane region" description="Helical" evidence="7">
    <location>
        <begin position="185"/>
        <end position="207"/>
    </location>
</feature>
<dbReference type="GO" id="GO:0005886">
    <property type="term" value="C:plasma membrane"/>
    <property type="evidence" value="ECO:0007669"/>
    <property type="project" value="UniProtKB-SubCell"/>
</dbReference>
<comment type="caution">
    <text evidence="9">The sequence shown here is derived from an EMBL/GenBank/DDBJ whole genome shotgun (WGS) entry which is preliminary data.</text>
</comment>
<feature type="domain" description="ABC transmembrane type-1" evidence="8">
    <location>
        <begin position="77"/>
        <end position="274"/>
    </location>
</feature>
<dbReference type="Pfam" id="PF00528">
    <property type="entry name" value="BPD_transp_1"/>
    <property type="match status" value="1"/>
</dbReference>
<evidence type="ECO:0000256" key="7">
    <source>
        <dbReference type="RuleBase" id="RU363032"/>
    </source>
</evidence>
<evidence type="ECO:0000256" key="4">
    <source>
        <dbReference type="ARBA" id="ARBA00022692"/>
    </source>
</evidence>
<dbReference type="PANTHER" id="PTHR43744">
    <property type="entry name" value="ABC TRANSPORTER PERMEASE PROTEIN MG189-RELATED-RELATED"/>
    <property type="match status" value="1"/>
</dbReference>
<feature type="transmembrane region" description="Helical" evidence="7">
    <location>
        <begin position="112"/>
        <end position="134"/>
    </location>
</feature>
<evidence type="ECO:0000256" key="1">
    <source>
        <dbReference type="ARBA" id="ARBA00004651"/>
    </source>
</evidence>
<feature type="transmembrane region" description="Helical" evidence="7">
    <location>
        <begin position="12"/>
        <end position="34"/>
    </location>
</feature>
<dbReference type="PANTHER" id="PTHR43744:SF9">
    <property type="entry name" value="POLYGALACTURONAN_RHAMNOGALACTURONAN TRANSPORT SYSTEM PERMEASE PROTEIN YTCP"/>
    <property type="match status" value="1"/>
</dbReference>
<accession>A0A1E3AFY2</accession>
<dbReference type="InterPro" id="IPR000515">
    <property type="entry name" value="MetI-like"/>
</dbReference>
<evidence type="ECO:0000313" key="10">
    <source>
        <dbReference type="Proteomes" id="UP000094067"/>
    </source>
</evidence>
<evidence type="ECO:0000256" key="6">
    <source>
        <dbReference type="ARBA" id="ARBA00023136"/>
    </source>
</evidence>
<keyword evidence="2 7" id="KW-0813">Transport</keyword>
<dbReference type="SUPFAM" id="SSF161098">
    <property type="entry name" value="MetI-like"/>
    <property type="match status" value="1"/>
</dbReference>
<keyword evidence="3" id="KW-1003">Cell membrane</keyword>
<dbReference type="AlphaFoldDB" id="A0A1E3AFY2"/>
<dbReference type="CDD" id="cd06261">
    <property type="entry name" value="TM_PBP2"/>
    <property type="match status" value="1"/>
</dbReference>
<gene>
    <name evidence="9" type="primary">ycjP_9</name>
    <name evidence="9" type="ORF">BEI61_02966</name>
</gene>
<keyword evidence="5 7" id="KW-1133">Transmembrane helix</keyword>
<organism evidence="9 10">
    <name type="scientific">Eisenbergiella tayi</name>
    <dbReference type="NCBI Taxonomy" id="1432052"/>
    <lineage>
        <taxon>Bacteria</taxon>
        <taxon>Bacillati</taxon>
        <taxon>Bacillota</taxon>
        <taxon>Clostridia</taxon>
        <taxon>Lachnospirales</taxon>
        <taxon>Lachnospiraceae</taxon>
        <taxon>Eisenbergiella</taxon>
    </lineage>
</organism>
<dbReference type="EMBL" id="MCGH01000002">
    <property type="protein sequence ID" value="ODM07076.1"/>
    <property type="molecule type" value="Genomic_DNA"/>
</dbReference>
<name>A0A1E3AFY2_9FIRM</name>
<reference evidence="9 10" key="1">
    <citation type="submission" date="2016-07" db="EMBL/GenBank/DDBJ databases">
        <title>Characterization of isolates of Eisenbergiella tayi derived from blood cultures, using whole genome sequencing.</title>
        <authorList>
            <person name="Burdz T."/>
            <person name="Wiebe D."/>
            <person name="Huynh C."/>
            <person name="Bernard K."/>
        </authorList>
    </citation>
    <scope>NUCLEOTIDE SEQUENCE [LARGE SCALE GENOMIC DNA]</scope>
    <source>
        <strain evidence="9 10">NML 110608</strain>
    </source>
</reference>
<evidence type="ECO:0000256" key="2">
    <source>
        <dbReference type="ARBA" id="ARBA00022448"/>
    </source>
</evidence>
<dbReference type="RefSeq" id="WP_069153468.1">
    <property type="nucleotide sequence ID" value="NZ_CAJLDD010000002.1"/>
</dbReference>
<dbReference type="GO" id="GO:0055085">
    <property type="term" value="P:transmembrane transport"/>
    <property type="evidence" value="ECO:0007669"/>
    <property type="project" value="InterPro"/>
</dbReference>
<feature type="transmembrane region" description="Helical" evidence="7">
    <location>
        <begin position="81"/>
        <end position="100"/>
    </location>
</feature>
<proteinExistence type="inferred from homology"/>
<dbReference type="Proteomes" id="UP000094067">
    <property type="component" value="Unassembled WGS sequence"/>
</dbReference>
<dbReference type="PROSITE" id="PS50928">
    <property type="entry name" value="ABC_TM1"/>
    <property type="match status" value="1"/>
</dbReference>
<keyword evidence="6 7" id="KW-0472">Membrane</keyword>
<dbReference type="InterPro" id="IPR035906">
    <property type="entry name" value="MetI-like_sf"/>
</dbReference>
<evidence type="ECO:0000259" key="8">
    <source>
        <dbReference type="PROSITE" id="PS50928"/>
    </source>
</evidence>
<protein>
    <submittedName>
        <fullName evidence="9">Inner membrane ABC transporter permease protein YcjP</fullName>
    </submittedName>
</protein>
<evidence type="ECO:0000256" key="3">
    <source>
        <dbReference type="ARBA" id="ARBA00022475"/>
    </source>
</evidence>
<comment type="subcellular location">
    <subcellularLocation>
        <location evidence="1 7">Cell membrane</location>
        <topology evidence="1 7">Multi-pass membrane protein</topology>
    </subcellularLocation>
</comment>
<evidence type="ECO:0000256" key="5">
    <source>
        <dbReference type="ARBA" id="ARBA00022989"/>
    </source>
</evidence>
<feature type="transmembrane region" description="Helical" evidence="7">
    <location>
        <begin position="261"/>
        <end position="278"/>
    </location>
</feature>
<evidence type="ECO:0000313" key="9">
    <source>
        <dbReference type="EMBL" id="ODM07076.1"/>
    </source>
</evidence>
<dbReference type="PATRIC" id="fig|1432052.4.peg.3305"/>
<comment type="similarity">
    <text evidence="7">Belongs to the binding-protein-dependent transport system permease family.</text>
</comment>